<evidence type="ECO:0000313" key="4">
    <source>
        <dbReference type="Proteomes" id="UP000019116"/>
    </source>
</evidence>
<dbReference type="Gramene" id="TraesCS5D03G0549800.1">
    <property type="protein sequence ID" value="TraesCS5D03G0549800.1.CDS"/>
    <property type="gene ID" value="TraesCS5D03G0549800"/>
</dbReference>
<dbReference type="Pfam" id="PF00931">
    <property type="entry name" value="NB-ARC"/>
    <property type="match status" value="1"/>
</dbReference>
<dbReference type="Gramene" id="TraesJAG5D03G03126540.1">
    <property type="protein sequence ID" value="TraesJAG5D03G03126540.1"/>
    <property type="gene ID" value="TraesJAG5D03G03126540"/>
</dbReference>
<protein>
    <recommendedName>
        <fullName evidence="2">NB-ARC domain-containing protein</fullName>
    </recommendedName>
</protein>
<dbReference type="OMA" id="MERIFVK"/>
<dbReference type="GO" id="GO:0006952">
    <property type="term" value="P:defense response"/>
    <property type="evidence" value="ECO:0007669"/>
    <property type="project" value="InterPro"/>
</dbReference>
<dbReference type="InterPro" id="IPR036388">
    <property type="entry name" value="WH-like_DNA-bd_sf"/>
</dbReference>
<dbReference type="Gramene" id="TraesLDM5D03G03133690.1">
    <property type="protein sequence ID" value="TraesLDM5D03G03133690.1"/>
    <property type="gene ID" value="TraesLDM5D03G03133690"/>
</dbReference>
<dbReference type="Gramene" id="TraesMAC5D03G03127810.1">
    <property type="protein sequence ID" value="TraesMAC5D03G03127810.1"/>
    <property type="gene ID" value="TraesMAC5D03G03127810"/>
</dbReference>
<dbReference type="Gene3D" id="3.40.50.300">
    <property type="entry name" value="P-loop containing nucleotide triphosphate hydrolases"/>
    <property type="match status" value="1"/>
</dbReference>
<dbReference type="SUPFAM" id="SSF52540">
    <property type="entry name" value="P-loop containing nucleoside triphosphate hydrolases"/>
    <property type="match status" value="1"/>
</dbReference>
<feature type="domain" description="NB-ARC" evidence="2">
    <location>
        <begin position="185"/>
        <end position="347"/>
    </location>
</feature>
<evidence type="ECO:0000259" key="2">
    <source>
        <dbReference type="Pfam" id="PF00931"/>
    </source>
</evidence>
<evidence type="ECO:0000256" key="1">
    <source>
        <dbReference type="ARBA" id="ARBA00022737"/>
    </source>
</evidence>
<dbReference type="Proteomes" id="UP000019116">
    <property type="component" value="Chromosome 5D"/>
</dbReference>
<dbReference type="Gramene" id="TraesNOR5D03G03158580.1">
    <property type="protein sequence ID" value="TraesNOR5D03G03158580.1"/>
    <property type="gene ID" value="TraesNOR5D03G03158580"/>
</dbReference>
<accession>A0A3B6MR29</accession>
<dbReference type="PaxDb" id="4565-Traes_5DL_B723CEC0D.2"/>
<organism evidence="3">
    <name type="scientific">Triticum aestivum</name>
    <name type="common">Wheat</name>
    <dbReference type="NCBI Taxonomy" id="4565"/>
    <lineage>
        <taxon>Eukaryota</taxon>
        <taxon>Viridiplantae</taxon>
        <taxon>Streptophyta</taxon>
        <taxon>Embryophyta</taxon>
        <taxon>Tracheophyta</taxon>
        <taxon>Spermatophyta</taxon>
        <taxon>Magnoliopsida</taxon>
        <taxon>Liliopsida</taxon>
        <taxon>Poales</taxon>
        <taxon>Poaceae</taxon>
        <taxon>BOP clade</taxon>
        <taxon>Pooideae</taxon>
        <taxon>Triticodae</taxon>
        <taxon>Triticeae</taxon>
        <taxon>Triticinae</taxon>
        <taxon>Triticum</taxon>
    </lineage>
</organism>
<keyword evidence="1" id="KW-0677">Repeat</keyword>
<dbReference type="Gramene" id="TraesCS5D02G237100.2">
    <property type="protein sequence ID" value="TraesCS5D02G237100.2"/>
    <property type="gene ID" value="TraesCS5D02G237100"/>
</dbReference>
<name>A0A3B6MR29_WHEAT</name>
<dbReference type="Gramene" id="TraesRN5D0100574100.1">
    <property type="protein sequence ID" value="TraesRN5D0100574100.1"/>
    <property type="gene ID" value="TraesRN5D0100574100"/>
</dbReference>
<dbReference type="InterPro" id="IPR044974">
    <property type="entry name" value="Disease_R_plants"/>
</dbReference>
<reference evidence="3" key="2">
    <citation type="submission" date="2018-10" db="UniProtKB">
        <authorList>
            <consortium name="EnsemblPlants"/>
        </authorList>
    </citation>
    <scope>IDENTIFICATION</scope>
</reference>
<dbReference type="OrthoDB" id="704410at2759"/>
<dbReference type="InterPro" id="IPR042197">
    <property type="entry name" value="Apaf_helical"/>
</dbReference>
<dbReference type="Gene3D" id="1.10.8.430">
    <property type="entry name" value="Helical domain of apoptotic protease-activating factors"/>
    <property type="match status" value="1"/>
</dbReference>
<dbReference type="InterPro" id="IPR027417">
    <property type="entry name" value="P-loop_NTPase"/>
</dbReference>
<dbReference type="AlphaFoldDB" id="A0A3B6MR29"/>
<dbReference type="EnsemblPlants" id="TraesCS5D02G237100.2">
    <property type="protein sequence ID" value="TraesCS5D02G237100.2"/>
    <property type="gene ID" value="TraesCS5D02G237100"/>
</dbReference>
<dbReference type="PANTHER" id="PTHR23155">
    <property type="entry name" value="DISEASE RESISTANCE PROTEIN RP"/>
    <property type="match status" value="1"/>
</dbReference>
<keyword evidence="4" id="KW-1185">Reference proteome</keyword>
<dbReference type="Gramene" id="TraesJUL5D03G03154140.1">
    <property type="protein sequence ID" value="TraesJUL5D03G03154140.1"/>
    <property type="gene ID" value="TraesJUL5D03G03154140"/>
</dbReference>
<evidence type="ECO:0000313" key="3">
    <source>
        <dbReference type="EnsemblPlants" id="TraesCS5D02G237100.2"/>
    </source>
</evidence>
<dbReference type="PRINTS" id="PR00364">
    <property type="entry name" value="DISEASERSIST"/>
</dbReference>
<sequence length="489" mass="55356">MAQAIVQSLCRKLRSAITVGDEATGDLQEIMETLEAIHPLLEDAEMRCLCFKDDVPREGSKEIMDTTPEAIQPLLEDAPQQMEGKKVQDWLRRVVKAAYDILDELQDTMKPAAPARKLTKMIPRGNAPEKKNIMAGKMEKIKEEVCKLRVDMDEFNLMSSDSHASIEPPVTDITEVEEPMIIGRDKHIQSIMERISVKEGQYIMVDIDGQHGSGKTTLARMVFNHSRFKDYSRVWIQCSDDFRLQDMGKYIISQLSGEDINGGSNDDMEYVRKRLHQLLDTSIKVLVVLDGMFPLSWDDCEELDGMLSEGDNRSEVILLTTGGLPRCNVFEECNALSDDMCWTIIKQRSHFEGRSFDKQAMEQVGAEIAKRCQGSPLAAAVLGGVLLYKDATGWAEVLNSDIWAYDRVRKPFLMLAYINMPQSLRPCFTYCAMFQHGQTIAKDDLIYQWTSLGLLEKSDRFSEMQLGEQYITMLLGMSLLQTTMPLSVS</sequence>
<dbReference type="SMR" id="A0A3B6MR29"/>
<reference evidence="3" key="1">
    <citation type="submission" date="2018-08" db="EMBL/GenBank/DDBJ databases">
        <authorList>
            <person name="Rossello M."/>
        </authorList>
    </citation>
    <scope>NUCLEOTIDE SEQUENCE [LARGE SCALE GENOMIC DNA]</scope>
    <source>
        <strain evidence="3">cv. Chinese Spring</strain>
    </source>
</reference>
<dbReference type="Gene3D" id="1.10.10.10">
    <property type="entry name" value="Winged helix-like DNA-binding domain superfamily/Winged helix DNA-binding domain"/>
    <property type="match status" value="1"/>
</dbReference>
<proteinExistence type="predicted"/>
<dbReference type="PANTHER" id="PTHR23155:SF1075">
    <property type="entry name" value="OS06G0644300 PROTEIN"/>
    <property type="match status" value="1"/>
</dbReference>
<dbReference type="Gramene" id="TraesLAC5D03G03084880.1">
    <property type="protein sequence ID" value="TraesLAC5D03G03084880.1"/>
    <property type="gene ID" value="TraesLAC5D03G03084880"/>
</dbReference>
<dbReference type="InterPro" id="IPR002182">
    <property type="entry name" value="NB-ARC"/>
</dbReference>
<dbReference type="GO" id="GO:0043531">
    <property type="term" value="F:ADP binding"/>
    <property type="evidence" value="ECO:0007669"/>
    <property type="project" value="InterPro"/>
</dbReference>